<organism evidence="2 3">
    <name type="scientific">Smittium simulii</name>
    <dbReference type="NCBI Taxonomy" id="133385"/>
    <lineage>
        <taxon>Eukaryota</taxon>
        <taxon>Fungi</taxon>
        <taxon>Fungi incertae sedis</taxon>
        <taxon>Zoopagomycota</taxon>
        <taxon>Kickxellomycotina</taxon>
        <taxon>Harpellomycetes</taxon>
        <taxon>Harpellales</taxon>
        <taxon>Legeriomycetaceae</taxon>
        <taxon>Smittium</taxon>
    </lineage>
</organism>
<accession>A0A2T9YDP3</accession>
<dbReference type="AlphaFoldDB" id="A0A2T9YDP3"/>
<protein>
    <recommendedName>
        <fullName evidence="1">Reverse transcriptase zinc-binding domain-containing protein</fullName>
    </recommendedName>
</protein>
<proteinExistence type="predicted"/>
<reference evidence="2 3" key="1">
    <citation type="journal article" date="2018" name="MBio">
        <title>Comparative Genomics Reveals the Core Gene Toolbox for the Fungus-Insect Symbiosis.</title>
        <authorList>
            <person name="Wang Y."/>
            <person name="Stata M."/>
            <person name="Wang W."/>
            <person name="Stajich J.E."/>
            <person name="White M.M."/>
            <person name="Moncalvo J.M."/>
        </authorList>
    </citation>
    <scope>NUCLEOTIDE SEQUENCE [LARGE SCALE GENOMIC DNA]</scope>
    <source>
        <strain evidence="2 3">SWE-8-4</strain>
    </source>
</reference>
<sequence>MNKDDKNIPYIEEKINRSAIGTKNTDFPTNRLTIAGLPIADFNPKSARQYILGNLTKINVNINYWNIDNKTKTKIPTWQEISNTKIIPKIKSLIWTIYHNAANSDKKLSLFSKENSPKCKYCGEDNEDIKHKFFKCSRIQIFWGKINEFLNNITLENNTQTQKLITKYDVVDRLNKFKSQIHHGHQMFSRWKINLKNQIIMDWSTSKISAIQWTKTKTKWFYIEPDGYNKENIVFK</sequence>
<gene>
    <name evidence="2" type="ORF">BB561_004872</name>
</gene>
<dbReference type="OrthoDB" id="1436613at2759"/>
<dbReference type="Pfam" id="PF13966">
    <property type="entry name" value="zf-RVT"/>
    <property type="match status" value="1"/>
</dbReference>
<dbReference type="STRING" id="133385.A0A2T9YDP3"/>
<name>A0A2T9YDP3_9FUNG</name>
<keyword evidence="3" id="KW-1185">Reference proteome</keyword>
<dbReference type="InterPro" id="IPR026960">
    <property type="entry name" value="RVT-Znf"/>
</dbReference>
<evidence type="ECO:0000259" key="1">
    <source>
        <dbReference type="Pfam" id="PF13966"/>
    </source>
</evidence>
<comment type="caution">
    <text evidence="2">The sequence shown here is derived from an EMBL/GenBank/DDBJ whole genome shotgun (WGS) entry which is preliminary data.</text>
</comment>
<dbReference type="Proteomes" id="UP000245383">
    <property type="component" value="Unassembled WGS sequence"/>
</dbReference>
<dbReference type="EMBL" id="MBFR01000257">
    <property type="protein sequence ID" value="PVU90451.1"/>
    <property type="molecule type" value="Genomic_DNA"/>
</dbReference>
<evidence type="ECO:0000313" key="2">
    <source>
        <dbReference type="EMBL" id="PVU90451.1"/>
    </source>
</evidence>
<feature type="domain" description="Reverse transcriptase zinc-binding" evidence="1">
    <location>
        <begin position="64"/>
        <end position="143"/>
    </location>
</feature>
<evidence type="ECO:0000313" key="3">
    <source>
        <dbReference type="Proteomes" id="UP000245383"/>
    </source>
</evidence>